<dbReference type="EMBL" id="JACDUU010000003">
    <property type="protein sequence ID" value="MBA2871437.1"/>
    <property type="molecule type" value="Genomic_DNA"/>
</dbReference>
<proteinExistence type="predicted"/>
<reference evidence="1 2" key="1">
    <citation type="submission" date="2020-07" db="EMBL/GenBank/DDBJ databases">
        <title>Genomic Encyclopedia of Type Strains, Phase IV (KMG-IV): sequencing the most valuable type-strain genomes for metagenomic binning, comparative biology and taxonomic classification.</title>
        <authorList>
            <person name="Goeker M."/>
        </authorList>
    </citation>
    <scope>NUCLEOTIDE SEQUENCE [LARGE SCALE GENOMIC DNA]</scope>
    <source>
        <strain evidence="1 2">DSM 25220</strain>
    </source>
</reference>
<dbReference type="Proteomes" id="UP000580891">
    <property type="component" value="Unassembled WGS sequence"/>
</dbReference>
<keyword evidence="2" id="KW-1185">Reference proteome</keyword>
<accession>A0A7V9Z015</accession>
<sequence>MPKPILCERCQQPVRRLKHSILCQCGPKILTIHKSM</sequence>
<protein>
    <submittedName>
        <fullName evidence="1">Zn finger protein HypA/HybF involved in hydrogenase expression</fullName>
    </submittedName>
</protein>
<organism evidence="1 2">
    <name type="scientific">[Anoxybacillus] calidus</name>
    <dbReference type="NCBI Taxonomy" id="575178"/>
    <lineage>
        <taxon>Bacteria</taxon>
        <taxon>Bacillati</taxon>
        <taxon>Bacillota</taxon>
        <taxon>Bacilli</taxon>
        <taxon>Bacillales</taxon>
        <taxon>Anoxybacillaceae</taxon>
        <taxon>Paranoxybacillus</taxon>
    </lineage>
</organism>
<gene>
    <name evidence="1" type="ORF">HNQ85_001707</name>
</gene>
<dbReference type="AlphaFoldDB" id="A0A7V9Z015"/>
<comment type="caution">
    <text evidence="1">The sequence shown here is derived from an EMBL/GenBank/DDBJ whole genome shotgun (WGS) entry which is preliminary data.</text>
</comment>
<evidence type="ECO:0000313" key="1">
    <source>
        <dbReference type="EMBL" id="MBA2871437.1"/>
    </source>
</evidence>
<name>A0A7V9Z015_9BACL</name>
<evidence type="ECO:0000313" key="2">
    <source>
        <dbReference type="Proteomes" id="UP000580891"/>
    </source>
</evidence>